<sequence>MSNYIHQEEARILLGLAFQLHNELGCGFKEKVYQDAFEVLLQENSIPYEREKHIQMTYHGVLLQHDFYYDFLCYDKIGVELKAHNDILGEFESQLINYLHVGNHQLGLLLNFGTTSLQYKFIPNHQDYKPSRL</sequence>
<accession>A0A5P8E7X1</accession>
<dbReference type="KEGG" id="alq:C7Y71_008440"/>
<dbReference type="EMBL" id="CP033459">
    <property type="protein sequence ID" value="QFQ13046.1"/>
    <property type="molecule type" value="Genomic_DNA"/>
</dbReference>
<dbReference type="RefSeq" id="WP_111899216.1">
    <property type="nucleotide sequence ID" value="NZ_CP033459.1"/>
</dbReference>
<gene>
    <name evidence="1" type="ORF">C7Y71_008440</name>
</gene>
<keyword evidence="2" id="KW-1185">Reference proteome</keyword>
<protein>
    <submittedName>
        <fullName evidence="1">GxxExxY protein</fullName>
    </submittedName>
</protein>
<dbReference type="InterPro" id="IPR026350">
    <property type="entry name" value="GxxExxY"/>
</dbReference>
<dbReference type="NCBIfam" id="TIGR04256">
    <property type="entry name" value="GxxExxY"/>
    <property type="match status" value="1"/>
</dbReference>
<organism evidence="1 2">
    <name type="scientific">Pseudoprevotella muciniphila</name>
    <dbReference type="NCBI Taxonomy" id="2133944"/>
    <lineage>
        <taxon>Bacteria</taxon>
        <taxon>Pseudomonadati</taxon>
        <taxon>Bacteroidota</taxon>
        <taxon>Bacteroidia</taxon>
        <taxon>Bacteroidales</taxon>
        <taxon>Prevotellaceae</taxon>
        <taxon>Pseudoprevotella</taxon>
    </lineage>
</organism>
<name>A0A5P8E7X1_9BACT</name>
<dbReference type="OrthoDB" id="9806869at2"/>
<reference evidence="1 2" key="1">
    <citation type="submission" date="2018-11" db="EMBL/GenBank/DDBJ databases">
        <authorList>
            <person name="Na S.W."/>
            <person name="Baik M."/>
        </authorList>
    </citation>
    <scope>NUCLEOTIDE SEQUENCE [LARGE SCALE GENOMIC DNA]</scope>
    <source>
        <strain evidence="1 2">E39</strain>
    </source>
</reference>
<evidence type="ECO:0000313" key="2">
    <source>
        <dbReference type="Proteomes" id="UP000249375"/>
    </source>
</evidence>
<dbReference type="AlphaFoldDB" id="A0A5P8E7X1"/>
<dbReference type="Pfam" id="PF13366">
    <property type="entry name" value="PDDEXK_3"/>
    <property type="match status" value="1"/>
</dbReference>
<proteinExistence type="predicted"/>
<evidence type="ECO:0000313" key="1">
    <source>
        <dbReference type="EMBL" id="QFQ13046.1"/>
    </source>
</evidence>
<dbReference type="Proteomes" id="UP000249375">
    <property type="component" value="Chromosome"/>
</dbReference>